<dbReference type="AlphaFoldDB" id="A0A9D1FR84"/>
<sequence length="107" mass="11616">MTLGTERTFGACKGQVAAGPMTFVRFSTDDAKGILKMYVGEGTFETEPLPTKGGVANCRVPGLQKLLRYLCENGFEHHVCFVRGHVADILEEAAKYLGISCHRHTAG</sequence>
<proteinExistence type="predicted"/>
<dbReference type="PANTHER" id="PTHR36120">
    <property type="entry name" value="FUCOSE ISOMERASE"/>
    <property type="match status" value="1"/>
</dbReference>
<evidence type="ECO:0000313" key="3">
    <source>
        <dbReference type="Proteomes" id="UP000824141"/>
    </source>
</evidence>
<dbReference type="GO" id="GO:0006004">
    <property type="term" value="P:fucose metabolic process"/>
    <property type="evidence" value="ECO:0007669"/>
    <property type="project" value="InterPro"/>
</dbReference>
<dbReference type="EMBL" id="DVJM01000013">
    <property type="protein sequence ID" value="HIS77860.1"/>
    <property type="molecule type" value="Genomic_DNA"/>
</dbReference>
<dbReference type="Pfam" id="PF02952">
    <property type="entry name" value="Fucose_iso_C"/>
    <property type="match status" value="1"/>
</dbReference>
<evidence type="ECO:0000313" key="2">
    <source>
        <dbReference type="EMBL" id="HIS77860.1"/>
    </source>
</evidence>
<comment type="caution">
    <text evidence="2">The sequence shown here is derived from an EMBL/GenBank/DDBJ whole genome shotgun (WGS) entry which is preliminary data.</text>
</comment>
<dbReference type="Proteomes" id="UP000824141">
    <property type="component" value="Unassembled WGS sequence"/>
</dbReference>
<accession>A0A9D1FR84</accession>
<reference evidence="2" key="1">
    <citation type="submission" date="2020-10" db="EMBL/GenBank/DDBJ databases">
        <authorList>
            <person name="Gilroy R."/>
        </authorList>
    </citation>
    <scope>NUCLEOTIDE SEQUENCE</scope>
    <source>
        <strain evidence="2">6086</strain>
    </source>
</reference>
<dbReference type="InterPro" id="IPR015888">
    <property type="entry name" value="Fuc_isomerase_C"/>
</dbReference>
<protein>
    <recommendedName>
        <fullName evidence="1">L-fucose isomerase C-terminal domain-containing protein</fullName>
    </recommendedName>
</protein>
<name>A0A9D1FR84_9FIRM</name>
<feature type="domain" description="L-fucose isomerase C-terminal" evidence="1">
    <location>
        <begin position="2"/>
        <end position="101"/>
    </location>
</feature>
<dbReference type="PANTHER" id="PTHR36120:SF1">
    <property type="entry name" value="L-FUCOSE ISOMERASE C-TERMINAL DOMAIN-CONTAINING PROTEIN"/>
    <property type="match status" value="1"/>
</dbReference>
<evidence type="ECO:0000259" key="1">
    <source>
        <dbReference type="Pfam" id="PF02952"/>
    </source>
</evidence>
<dbReference type="GO" id="GO:0008736">
    <property type="term" value="F:L-fucose isomerase activity"/>
    <property type="evidence" value="ECO:0007669"/>
    <property type="project" value="InterPro"/>
</dbReference>
<gene>
    <name evidence="2" type="ORF">IAD03_00675</name>
</gene>
<reference evidence="2" key="2">
    <citation type="journal article" date="2021" name="PeerJ">
        <title>Extensive microbial diversity within the chicken gut microbiome revealed by metagenomics and culture.</title>
        <authorList>
            <person name="Gilroy R."/>
            <person name="Ravi A."/>
            <person name="Getino M."/>
            <person name="Pursley I."/>
            <person name="Horton D.L."/>
            <person name="Alikhan N.F."/>
            <person name="Baker D."/>
            <person name="Gharbi K."/>
            <person name="Hall N."/>
            <person name="Watson M."/>
            <person name="Adriaenssens E.M."/>
            <person name="Foster-Nyarko E."/>
            <person name="Jarju S."/>
            <person name="Secka A."/>
            <person name="Antonio M."/>
            <person name="Oren A."/>
            <person name="Chaudhuri R.R."/>
            <person name="La Ragione R."/>
            <person name="Hildebrand F."/>
            <person name="Pallen M.J."/>
        </authorList>
    </citation>
    <scope>NUCLEOTIDE SEQUENCE</scope>
    <source>
        <strain evidence="2">6086</strain>
    </source>
</reference>
<organism evidence="2 3">
    <name type="scientific">Candidatus Caccousia stercoris</name>
    <dbReference type="NCBI Taxonomy" id="2840723"/>
    <lineage>
        <taxon>Bacteria</taxon>
        <taxon>Bacillati</taxon>
        <taxon>Bacillota</taxon>
        <taxon>Clostridia</taxon>
        <taxon>Eubacteriales</taxon>
        <taxon>Oscillospiraceae</taxon>
        <taxon>Oscillospiraceae incertae sedis</taxon>
        <taxon>Candidatus Caccousia</taxon>
    </lineage>
</organism>
<dbReference type="GO" id="GO:0005737">
    <property type="term" value="C:cytoplasm"/>
    <property type="evidence" value="ECO:0007669"/>
    <property type="project" value="InterPro"/>
</dbReference>